<evidence type="ECO:0000313" key="2">
    <source>
        <dbReference type="EMBL" id="KAF7363511.1"/>
    </source>
</evidence>
<dbReference type="EMBL" id="JACAZH010000007">
    <property type="protein sequence ID" value="KAF7363511.1"/>
    <property type="molecule type" value="Genomic_DNA"/>
</dbReference>
<keyword evidence="3" id="KW-1185">Reference proteome</keyword>
<dbReference type="AlphaFoldDB" id="A0A8H6YRK2"/>
<dbReference type="InterPro" id="IPR048339">
    <property type="entry name" value="Mediator_Med16_C"/>
</dbReference>
<evidence type="ECO:0000313" key="3">
    <source>
        <dbReference type="Proteomes" id="UP000623467"/>
    </source>
</evidence>
<evidence type="ECO:0000259" key="1">
    <source>
        <dbReference type="Pfam" id="PF20719"/>
    </source>
</evidence>
<organism evidence="2 3">
    <name type="scientific">Mycena sanguinolenta</name>
    <dbReference type="NCBI Taxonomy" id="230812"/>
    <lineage>
        <taxon>Eukaryota</taxon>
        <taxon>Fungi</taxon>
        <taxon>Dikarya</taxon>
        <taxon>Basidiomycota</taxon>
        <taxon>Agaricomycotina</taxon>
        <taxon>Agaricomycetes</taxon>
        <taxon>Agaricomycetidae</taxon>
        <taxon>Agaricales</taxon>
        <taxon>Marasmiineae</taxon>
        <taxon>Mycenaceae</taxon>
        <taxon>Mycena</taxon>
    </lineage>
</organism>
<sequence>MLSPSKGKAREETQWSSGWWDYDASNGTQRPVAWSSTSTIFSAHPTQPWVSARHSFSSHQFVLPSPGPIISSPSSYEPPTVISVSPGGQWLFAYFPSGEIDGVACLWQRTAPLDVWAVKEWWPLNRGAGIVTASWLGAPREWTVNDAGSPARLPPRGPRTPVSNLTLVLVTETRWVTVCYLRQYLPSLRMISCPLFEPASSGESQPNSLEQVSNQRGGVKICTRAAIGLAYNDPSIMIATRSRVLPSGSRDASLNSMNLLTLEMPSLEPELGIEWETWGEDSCIELCEVRLDWERMVISSVPLPSLHGFEKSLANLTFIPIPPNPSNVMESCPDNLYLAASYLDFGHYTTTPKSELVLHALSRTSESVPNPVGDKPIWTCRHAATRSFTSSVLTFLACSPCGQSSSTFGLFAGILNSSGPLPRERTKVKEISIGITCVLKLPDLTDHERWEPAHIMSSIDNAGRDLPLTAVLSFNNAMLLCSSLSSVGPPRVTFQMLPKLKNSSSDTHVKPPLSLNLATSLLSGTSATDLTHLLALPSVTLDEVGETLFHTLVLVENGQDRGTLIWHALGLVLETYRTRALNVGPGPEREILDARWQTALDMCSLISCNAAFEDCKDGDGFDLNAVWQLVGLSTWIVGFVEKLLKECVLSSDLTGTAPQGNNDSSSVIFQAPASSVLLHLAHPYSLKSLHAAVSNVARFRNTIGSLSASEENSHIAKSVLVDLIDCSGVDLKALEPVLVELSTDAKKFDLENMRRSLAHCEPTIAMSPYIKNAISKVTTAAIVNKPRLFIKPSELMDGVSHILDARKDKGKDVIMKGPLSGHAQAVMCLRCGGKSEVGGGMNPTMHASASWRAWEKMSAKHCICTGAWVLARSS</sequence>
<name>A0A8H6YRK2_9AGAR</name>
<proteinExistence type="predicted"/>
<gene>
    <name evidence="2" type="ORF">MSAN_01007400</name>
</gene>
<dbReference type="OrthoDB" id="2535907at2759"/>
<protein>
    <recommendedName>
        <fullName evidence="1">Mediator complex subunit 16 C-terminal domain-containing protein</fullName>
    </recommendedName>
</protein>
<reference evidence="2" key="1">
    <citation type="submission" date="2020-05" db="EMBL/GenBank/DDBJ databases">
        <title>Mycena genomes resolve the evolution of fungal bioluminescence.</title>
        <authorList>
            <person name="Tsai I.J."/>
        </authorList>
    </citation>
    <scope>NUCLEOTIDE SEQUENCE</scope>
    <source>
        <strain evidence="2">160909Yilan</strain>
    </source>
</reference>
<dbReference type="Pfam" id="PF20719">
    <property type="entry name" value="Med16_C"/>
    <property type="match status" value="1"/>
</dbReference>
<accession>A0A8H6YRK2</accession>
<dbReference type="Proteomes" id="UP000623467">
    <property type="component" value="Unassembled WGS sequence"/>
</dbReference>
<feature type="domain" description="Mediator complex subunit 16 C-terminal" evidence="1">
    <location>
        <begin position="804"/>
        <end position="869"/>
    </location>
</feature>
<comment type="caution">
    <text evidence="2">The sequence shown here is derived from an EMBL/GenBank/DDBJ whole genome shotgun (WGS) entry which is preliminary data.</text>
</comment>